<dbReference type="EMBL" id="FOFG01000011">
    <property type="protein sequence ID" value="SER08313.1"/>
    <property type="molecule type" value="Genomic_DNA"/>
</dbReference>
<keyword evidence="3 7" id="KW-0812">Transmembrane</keyword>
<dbReference type="InterPro" id="IPR032692">
    <property type="entry name" value="YccS_N"/>
</dbReference>
<evidence type="ECO:0000313" key="10">
    <source>
        <dbReference type="EMBL" id="SER08313.1"/>
    </source>
</evidence>
<keyword evidence="2" id="KW-1003">Cell membrane</keyword>
<feature type="transmembrane region" description="Helical" evidence="7">
    <location>
        <begin position="441"/>
        <end position="458"/>
    </location>
</feature>
<dbReference type="AlphaFoldDB" id="A0A1H9LBE8"/>
<evidence type="ECO:0000259" key="8">
    <source>
        <dbReference type="Pfam" id="PF12805"/>
    </source>
</evidence>
<sequence>MGVRPHITGALPLNMRALSIAAGMRAACACAFPVLLGEITHIPSFNWVAIIGFWACIVDPGGNGRDRVVAMGGFAVLATLASFLGALIEPVWWLAVTAVFLWAFAVNMGRIFGSAAAQSGLLSTLAILVAVATPGGGLDAAVTLAIAAFVGGIWAMLLALVIWRLYPYGPARHATSQAWQEVAGFAAAIGRLYRGSVPAERWSEIARERRRATREAIDQARDVLVATRRSRAGRSERALQLLALVTEADQIFVSLIALSELLELNGAQPSGLKVERAVRHVLGRLSVRADGVAQIVSGTMPTGIRDVGTAMEVLRRRIGIAGDNPVHLQVASLLDRIDQWIDAAYLSLAGTTHEGSLAAPPEGHATEVKLTLADAISRIRGNLGFRSLAFSHALRVAVTGAIAVLITHFAHLPRGYWISITAVAVLQPYMVDTWRRTLERVFATILGGLIAAVILYFVHDPLLLTALIFPLCVAAMAVRLINFALFILCLTPQFILVAELFQTGGTLTGGNLAGIRALDTVIGGVLGLLAGLVLWPNWQGPRLPAEIATAIRIHRDYLKAALCFVPGKSAALDRVRREAGLSSNNAEASMQRLLSERHLKRAEIIEPVMTILAALRRLAGLAATISLIKENMEDSEITAATEDIAAWIEADLSALASSVETRASPQALGPAPLPSFSEEYRFSVLENEQGRIRQQIELLHAATERLAHSPVRSLAPMSQPTNA</sequence>
<evidence type="ECO:0000256" key="4">
    <source>
        <dbReference type="ARBA" id="ARBA00022989"/>
    </source>
</evidence>
<comment type="subcellular location">
    <subcellularLocation>
        <location evidence="1">Cell membrane</location>
        <topology evidence="1">Multi-pass membrane protein</topology>
    </subcellularLocation>
</comment>
<dbReference type="GO" id="GO:0005886">
    <property type="term" value="C:plasma membrane"/>
    <property type="evidence" value="ECO:0007669"/>
    <property type="project" value="UniProtKB-SubCell"/>
</dbReference>
<organism evidence="10 11">
    <name type="scientific">Faunimonas pinastri</name>
    <dbReference type="NCBI Taxonomy" id="1855383"/>
    <lineage>
        <taxon>Bacteria</taxon>
        <taxon>Pseudomonadati</taxon>
        <taxon>Pseudomonadota</taxon>
        <taxon>Alphaproteobacteria</taxon>
        <taxon>Hyphomicrobiales</taxon>
        <taxon>Afifellaceae</taxon>
        <taxon>Faunimonas</taxon>
    </lineage>
</organism>
<feature type="domain" description="Integral membrane protein YccS N-terminal" evidence="8">
    <location>
        <begin position="76"/>
        <end position="251"/>
    </location>
</feature>
<evidence type="ECO:0000256" key="1">
    <source>
        <dbReference type="ARBA" id="ARBA00004651"/>
    </source>
</evidence>
<accession>A0A1H9LBE8</accession>
<keyword evidence="4 7" id="KW-1133">Transmembrane helix</keyword>
<name>A0A1H9LBE8_9HYPH</name>
<comment type="similarity">
    <text evidence="6">Belongs to the YccS/YhfK family.</text>
</comment>
<feature type="transmembrane region" description="Helical" evidence="7">
    <location>
        <begin position="416"/>
        <end position="434"/>
    </location>
</feature>
<keyword evidence="5 7" id="KW-0472">Membrane</keyword>
<feature type="transmembrane region" description="Helical" evidence="7">
    <location>
        <begin position="388"/>
        <end position="410"/>
    </location>
</feature>
<feature type="transmembrane region" description="Helical" evidence="7">
    <location>
        <begin position="144"/>
        <end position="166"/>
    </location>
</feature>
<evidence type="ECO:0000256" key="2">
    <source>
        <dbReference type="ARBA" id="ARBA00022475"/>
    </source>
</evidence>
<reference evidence="10 11" key="1">
    <citation type="submission" date="2016-10" db="EMBL/GenBank/DDBJ databases">
        <authorList>
            <person name="de Groot N.N."/>
        </authorList>
    </citation>
    <scope>NUCLEOTIDE SEQUENCE [LARGE SCALE GENOMIC DNA]</scope>
    <source>
        <strain evidence="10 11">A52C2</strain>
    </source>
</reference>
<feature type="transmembrane region" description="Helical" evidence="7">
    <location>
        <begin position="517"/>
        <end position="538"/>
    </location>
</feature>
<dbReference type="Pfam" id="PF12805">
    <property type="entry name" value="FUSC-like"/>
    <property type="match status" value="1"/>
</dbReference>
<protein>
    <submittedName>
        <fullName evidence="10">Uncharacterized membrane protein YccC</fullName>
    </submittedName>
</protein>
<dbReference type="PANTHER" id="PTHR30509">
    <property type="entry name" value="P-HYDROXYBENZOIC ACID EFFLUX PUMP SUBUNIT-RELATED"/>
    <property type="match status" value="1"/>
</dbReference>
<keyword evidence="11" id="KW-1185">Reference proteome</keyword>
<dbReference type="PANTHER" id="PTHR30509:SF9">
    <property type="entry name" value="MULTIDRUG RESISTANCE PROTEIN MDTO"/>
    <property type="match status" value="1"/>
</dbReference>
<evidence type="ECO:0000259" key="9">
    <source>
        <dbReference type="Pfam" id="PF13515"/>
    </source>
</evidence>
<dbReference type="STRING" id="1855383.SAMN05216548_11128"/>
<feature type="domain" description="Integral membrane bound transporter" evidence="9">
    <location>
        <begin position="402"/>
        <end position="529"/>
    </location>
</feature>
<evidence type="ECO:0000313" key="11">
    <source>
        <dbReference type="Proteomes" id="UP000199647"/>
    </source>
</evidence>
<evidence type="ECO:0000256" key="5">
    <source>
        <dbReference type="ARBA" id="ARBA00023136"/>
    </source>
</evidence>
<evidence type="ECO:0000256" key="7">
    <source>
        <dbReference type="SAM" id="Phobius"/>
    </source>
</evidence>
<dbReference type="Pfam" id="PF13515">
    <property type="entry name" value="FUSC_2"/>
    <property type="match status" value="1"/>
</dbReference>
<gene>
    <name evidence="10" type="ORF">SAMN05216548_11128</name>
</gene>
<proteinExistence type="inferred from homology"/>
<feature type="transmembrane region" description="Helical" evidence="7">
    <location>
        <begin position="39"/>
        <end position="56"/>
    </location>
</feature>
<feature type="transmembrane region" description="Helical" evidence="7">
    <location>
        <begin position="464"/>
        <end position="497"/>
    </location>
</feature>
<dbReference type="InterPro" id="IPR049453">
    <property type="entry name" value="Memb_transporter_dom"/>
</dbReference>
<evidence type="ECO:0000256" key="3">
    <source>
        <dbReference type="ARBA" id="ARBA00022692"/>
    </source>
</evidence>
<feature type="transmembrane region" description="Helical" evidence="7">
    <location>
        <begin position="120"/>
        <end position="138"/>
    </location>
</feature>
<evidence type="ECO:0000256" key="6">
    <source>
        <dbReference type="ARBA" id="ARBA00043993"/>
    </source>
</evidence>
<feature type="transmembrane region" description="Helical" evidence="7">
    <location>
        <begin position="91"/>
        <end position="108"/>
    </location>
</feature>
<dbReference type="Proteomes" id="UP000199647">
    <property type="component" value="Unassembled WGS sequence"/>
</dbReference>